<accession>A0AAQ1MDW3</accession>
<proteinExistence type="predicted"/>
<protein>
    <submittedName>
        <fullName evidence="1">Uncharacterized protein</fullName>
    </submittedName>
</protein>
<dbReference type="EMBL" id="FQVY01000002">
    <property type="protein sequence ID" value="SHG19323.1"/>
    <property type="molecule type" value="Genomic_DNA"/>
</dbReference>
<organism evidence="1 2">
    <name type="scientific">Bittarella massiliensis</name>
    <name type="common">ex Durand et al. 2017</name>
    <dbReference type="NCBI Taxonomy" id="1720313"/>
    <lineage>
        <taxon>Bacteria</taxon>
        <taxon>Bacillati</taxon>
        <taxon>Bacillota</taxon>
        <taxon>Clostridia</taxon>
        <taxon>Eubacteriales</taxon>
        <taxon>Oscillospiraceae</taxon>
        <taxon>Bittarella (ex Durand et al. 2017)</taxon>
    </lineage>
</organism>
<dbReference type="Proteomes" id="UP000184089">
    <property type="component" value="Unassembled WGS sequence"/>
</dbReference>
<comment type="caution">
    <text evidence="1">The sequence shown here is derived from an EMBL/GenBank/DDBJ whole genome shotgun (WGS) entry which is preliminary data.</text>
</comment>
<sequence>MKEQKFHLYLSESECRFLIQNLIWFQNKLRREGRYTDAVDDLIIKLSKAKPKKIRVT</sequence>
<gene>
    <name evidence="1" type="ORF">SAMN05444424_1817</name>
</gene>
<dbReference type="AlphaFoldDB" id="A0AAQ1MDW3"/>
<reference evidence="2" key="1">
    <citation type="submission" date="2016-11" db="EMBL/GenBank/DDBJ databases">
        <authorList>
            <person name="Jaros S."/>
            <person name="Januszkiewicz K."/>
            <person name="Wedrychowicz H."/>
        </authorList>
    </citation>
    <scope>NUCLEOTIDE SEQUENCE [LARGE SCALE GENOMIC DNA]</scope>
    <source>
        <strain evidence="2">DSM 4029</strain>
    </source>
</reference>
<evidence type="ECO:0000313" key="1">
    <source>
        <dbReference type="EMBL" id="SHG19323.1"/>
    </source>
</evidence>
<name>A0AAQ1MDW3_9FIRM</name>
<evidence type="ECO:0000313" key="2">
    <source>
        <dbReference type="Proteomes" id="UP000184089"/>
    </source>
</evidence>